<gene>
    <name evidence="4" type="ORF">SAMN04489757_12265</name>
</gene>
<name>A0A1I5GUP5_9FIRM</name>
<evidence type="ECO:0000256" key="1">
    <source>
        <dbReference type="ARBA" id="ARBA00022630"/>
    </source>
</evidence>
<dbReference type="SUPFAM" id="SSF52218">
    <property type="entry name" value="Flavoproteins"/>
    <property type="match status" value="1"/>
</dbReference>
<accession>A0A1I5GUP5</accession>
<dbReference type="PANTHER" id="PTHR43278:SF4">
    <property type="entry name" value="NAD(P)H-DEPENDENT FMN-CONTAINING OXIDOREDUCTASE YWQN-RELATED"/>
    <property type="match status" value="1"/>
</dbReference>
<evidence type="ECO:0000313" key="4">
    <source>
        <dbReference type="EMBL" id="SFO39659.1"/>
    </source>
</evidence>
<sequence length="183" mass="20217">MEKSKKIVIITGSPRKNGNSFAMVEAFTKEAERKGHSITRYDAADMTIKGCNACETCFKTGKACSFDDDFNKIAPTIEEADAVVFATPLYWYTFPAKIKAVIDKFYAFLVSKRGVGKKECALIVCCEDNDLPMFDGIRFSYKQTTELLQWKSVGEVLVPAVAAPGDIQKTNGIEQAIALADKF</sequence>
<dbReference type="InterPro" id="IPR029039">
    <property type="entry name" value="Flavoprotein-like_sf"/>
</dbReference>
<protein>
    <submittedName>
        <fullName evidence="4">NADPH-dependent FMN reductase</fullName>
    </submittedName>
</protein>
<evidence type="ECO:0000259" key="3">
    <source>
        <dbReference type="Pfam" id="PF03358"/>
    </source>
</evidence>
<feature type="domain" description="NADPH-dependent FMN reductase-like" evidence="3">
    <location>
        <begin position="6"/>
        <end position="114"/>
    </location>
</feature>
<dbReference type="GO" id="GO:0016491">
    <property type="term" value="F:oxidoreductase activity"/>
    <property type="evidence" value="ECO:0007669"/>
    <property type="project" value="InterPro"/>
</dbReference>
<dbReference type="AlphaFoldDB" id="A0A1I5GUP5"/>
<proteinExistence type="predicted"/>
<dbReference type="EMBL" id="FOWD01000022">
    <property type="protein sequence ID" value="SFO39659.1"/>
    <property type="molecule type" value="Genomic_DNA"/>
</dbReference>
<keyword evidence="2" id="KW-0288">FMN</keyword>
<dbReference type="InterPro" id="IPR051796">
    <property type="entry name" value="ISF_SsuE-like"/>
</dbReference>
<dbReference type="Pfam" id="PF03358">
    <property type="entry name" value="FMN_red"/>
    <property type="match status" value="1"/>
</dbReference>
<dbReference type="OrthoDB" id="9805976at2"/>
<keyword evidence="5" id="KW-1185">Reference proteome</keyword>
<dbReference type="RefSeq" id="WP_091687289.1">
    <property type="nucleotide sequence ID" value="NZ_BAABFM010000004.1"/>
</dbReference>
<keyword evidence="1" id="KW-0285">Flavoprotein</keyword>
<dbReference type="Proteomes" id="UP000198806">
    <property type="component" value="Unassembled WGS sequence"/>
</dbReference>
<dbReference type="STRING" id="1527.SAMN04489757_12265"/>
<evidence type="ECO:0000313" key="5">
    <source>
        <dbReference type="Proteomes" id="UP000198806"/>
    </source>
</evidence>
<reference evidence="4 5" key="1">
    <citation type="submission" date="2016-10" db="EMBL/GenBank/DDBJ databases">
        <authorList>
            <person name="de Groot N.N."/>
        </authorList>
    </citation>
    <scope>NUCLEOTIDE SEQUENCE [LARGE SCALE GENOMIC DNA]</scope>
    <source>
        <strain evidence="4 5">DSM 1283</strain>
    </source>
</reference>
<dbReference type="InterPro" id="IPR005025">
    <property type="entry name" value="FMN_Rdtase-like_dom"/>
</dbReference>
<dbReference type="Gene3D" id="3.40.50.360">
    <property type="match status" value="1"/>
</dbReference>
<evidence type="ECO:0000256" key="2">
    <source>
        <dbReference type="ARBA" id="ARBA00022643"/>
    </source>
</evidence>
<organism evidence="4 5">
    <name type="scientific">Anaerocolumna aminovalerica</name>
    <dbReference type="NCBI Taxonomy" id="1527"/>
    <lineage>
        <taxon>Bacteria</taxon>
        <taxon>Bacillati</taxon>
        <taxon>Bacillota</taxon>
        <taxon>Clostridia</taxon>
        <taxon>Lachnospirales</taxon>
        <taxon>Lachnospiraceae</taxon>
        <taxon>Anaerocolumna</taxon>
    </lineage>
</organism>
<dbReference type="PANTHER" id="PTHR43278">
    <property type="entry name" value="NAD(P)H-DEPENDENT FMN-CONTAINING OXIDOREDUCTASE YWQN-RELATED"/>
    <property type="match status" value="1"/>
</dbReference>